<comment type="caution">
    <text evidence="3">The sequence shown here is derived from an EMBL/GenBank/DDBJ whole genome shotgun (WGS) entry which is preliminary data.</text>
</comment>
<reference evidence="3 4" key="1">
    <citation type="submission" date="2024-02" db="EMBL/GenBank/DDBJ databases">
        <authorList>
            <person name="Chen Y."/>
            <person name="Shah S."/>
            <person name="Dougan E. K."/>
            <person name="Thang M."/>
            <person name="Chan C."/>
        </authorList>
    </citation>
    <scope>NUCLEOTIDE SEQUENCE [LARGE SCALE GENOMIC DNA]</scope>
</reference>
<evidence type="ECO:0000313" key="4">
    <source>
        <dbReference type="Proteomes" id="UP001642464"/>
    </source>
</evidence>
<gene>
    <name evidence="3" type="ORF">SCF082_LOCUS2697</name>
</gene>
<dbReference type="Proteomes" id="UP001642464">
    <property type="component" value="Unassembled WGS sequence"/>
</dbReference>
<name>A0ABP0HMS7_9DINO</name>
<feature type="region of interest" description="Disordered" evidence="1">
    <location>
        <begin position="1285"/>
        <end position="1344"/>
    </location>
</feature>
<feature type="compositionally biased region" description="Basic residues" evidence="1">
    <location>
        <begin position="1369"/>
        <end position="1401"/>
    </location>
</feature>
<evidence type="ECO:0000256" key="1">
    <source>
        <dbReference type="SAM" id="MobiDB-lite"/>
    </source>
</evidence>
<evidence type="ECO:0000256" key="2">
    <source>
        <dbReference type="SAM" id="SignalP"/>
    </source>
</evidence>
<feature type="chain" id="PRO_5045595038" evidence="2">
    <location>
        <begin position="21"/>
        <end position="2715"/>
    </location>
</feature>
<keyword evidence="2" id="KW-0732">Signal</keyword>
<protein>
    <submittedName>
        <fullName evidence="3">Acyl-CoA-binding domain-containing protein 2</fullName>
    </submittedName>
</protein>
<proteinExistence type="predicted"/>
<feature type="region of interest" description="Disordered" evidence="1">
    <location>
        <begin position="1356"/>
        <end position="1409"/>
    </location>
</feature>
<keyword evidence="4" id="KW-1185">Reference proteome</keyword>
<accession>A0ABP0HMS7</accession>
<sequence length="2715" mass="298940">MRAFGHSFFVTATLWCCAFTSELEPECDEPVVATGAALLQSRRQKIDLAEYRFDVTEPRYEGSSNHSDLAKHCLARSAARTGNVPPPALAAKIQSQMFTKTTTFTNSSCSGITLVNFVVNSSSSSCCPADSLSCGGCASYASGKCQKCLDGYGMEDGVCVACIGTAGWTNELGATCDAIDETGCNDRPVNGQSSNQACCLCKGGHKSPTPFKYPDTRFVVGAAVDLAPTPRTAKRYSLNADCGFAAHNLTMDGETGKIHYIASRDKPTKPFSIQCEVTAHQGVGLVQTSKVSVAVDFLTYGTSALIFSPTVQSFSLTTSGGEWKDYSMVCAPEAPWLSISNSGHLSASSGSRGAITEAESGDGDYVGMDGAVCVVSGYQKEGGQFLKRSSTFVAVQPKPWPGLSYESNYLEVVVGEEVKPLKPRIPLGYEESVGGLRPSSFQVSCIVDGDWAGDGRPAPNWSFDSIWGVGLLGSHEILEVQPDGTISIAPGESMAKLFDEVLADNLQRKSVLLSCGVWGSFPGSDFPALHTPLMIRIKDSVCWISESFKGSVVSETQVLQESQCRNTCRMSKKCSHFTWGEDKCKHYRIENEGGIDVTAYAKVTGCADLNTCLRLKHPKWVLAGDYCPVAFRQAEPDTISGAVRAIQAPYVKGDFQKQGSYMEQTKGTCYSATQDCGVMEFPLTCLVETKVKFQAEIIAPDGNQDSFWAKIKGVGSKSVWHTGTTSDWDWSPSQSPELTAPAGASVVQFYGREKLKVKTFKIVKGLDSCKFTIFPDFTRNVVYRKQSSIEEEVMYLTAAKGASSCANGNWLVTRADKSDFVDEQLGYFELKGAEELCLDPGLPSKKGDVHLDYATLACGRPLFPETEEEQLQPLIFDDPSTTQPDDFWLHPCDCLPMGWGSAWPADAMSLENLPPASNGAFVPPPFLIVSGQFACPSRQLLKGAAGIHFESEAESMEPSDCEERCKDFKTCTFYWTGTSHGATTCRLYEGCDSLVREFGMEGDLYALPHNASCQVANPEGCWKTSLRKQFLTQKEGVSPSYTRGAVVMNVGGLRSWTGNSTGTKSRDVTYIEPFGNMSTIKLLGWSYLQSGMGFVRDVPGISTAVVEGLNPNKDYKYSIKQLTNTNSINNKVTVNHGSQQTLTQFSRRRGYNKEGTVAATPRGELVFDFEAPNYPLNVHDRTSGTSSGTASESCRRRYKVTGCTCYAESGLCTGSKVDGANCYAYGTMDVHGATGKSISVRAKVRCMELPFANSYSVQTSSGPSFSFLESFNDTDEGDREVSLDAVGKARDEDDESEENLLESAEETEDVDEESEDTADAQEDEDEEGVKDFETGEQESEDGNMHVDIQDHSMSLLEEGESSASDSQGWRRRRRRRRRRRTRRRRSRRRRSRRRRSRRRRTLPTSVSSTCPSGEEVLSCNCYPDSFTEKAHVWTVTHHCKEVWKSGRSCHAKGGYAQAVCAKLPAPATRNWQEKAASGRYWTNKDEGPTATCPSDRTLLGCWCKSTSHRGDNCARVWADGNSCRARANGVRAHTSHVDIHVTANCATMKTSLMILSELKIELQQPASLAETPVVEARAIGHLAPLSFEYMHLHQQCDSLLLMGGIGVEHCSRPNYRKPNYHPWQQKKVLPMSFVHGSELKVGCWKERFESFRSKTKVTRETLHCVNGDWFNSVQSPEMGAFSCEPCVLVGGGGYSKYAKRNEQELYFFSRMAVRVYTELGSVVETSAAAHKFCLKKHKTLAHSMMLENEQECPEILAIQLSTSSEVQERMMLLLDQGAPDNNQCLEAVVASDGVSPFVAHKTCNPDNVRQEISPMAIPEIMWEMHSDADRNSGEDLHSAFSSYCGAHGALSSLSFGQIFGGDIGGTKSNCHFAPVIKFGKFVDSTITYDKTSTNWPDWNTLLADSPILCADGEALTGFKHQPASNKFRYECSRIGGLGAKYEYFSAQVEVKAFDANRANFIESLKMITVDCGMNGLLSGFHFEFSEGGRWARSKYTCSKAGGAPVVMEPSTMIEALIQDTEGVFCPKTLDVDTGRYEYENIITGDKLNFQSNGAWCVASDCSAAVGGATPVGVVMTTHEVLNVTDFDGHFEAKGVPKLEGDSAKDLAKRLKALKPPKRPAQPPKPSLQVYKAEMPQYAEECLNYQDLWKKIVETHVNEEKEEVTEEAKLEADPGTEGQELLDYHPCQVANDAGGIFGRIAGQSGQLAPENMLYSDWNDCMQGDINRDLVAAKTAYGEAAYDLVASAIQEGIKLVCAMPPDAEIAPLGAGVEVEPDSICDQVTDFVRAMIDLPVGFSFASFDLKLEEEGFNACNPLQVGFARVFCDIHCVRDAVIRGDRSILKNLEKATKISNDNMKKMVDWSTEANRAETEYLDKKIDHSLKVNTIYLEHISKNTEPILIKNTAAATKAMLDELQGYAEASSFSTVSRRGTQDALQSFLVSAQQLEDTNKTSRLSQVQGFQRQVELLHESLKMNSGTLNRAQVVGRQIRSEVQKLQKRFAEQERALSIYRTHSSSAQKTAKQWKQEVREASRSLVSLDHLWWRLRNHLDGYLDSADVEIRRVQASFLALENYENCKSGFEELLKSYASSMSKMKKSHQKLKSTWREVSNLMGEMASIIRDGDLFGHVMRAEGCESPLAKQTLDQARFAVQGMVFLLHRFQASSLPFPDTTTLKQSATQIQESYKTELMKCRARTPTPPTPTPDANVLSLIESWIR</sequence>
<feature type="signal peptide" evidence="2">
    <location>
        <begin position="1"/>
        <end position="20"/>
    </location>
</feature>
<organism evidence="3 4">
    <name type="scientific">Durusdinium trenchii</name>
    <dbReference type="NCBI Taxonomy" id="1381693"/>
    <lineage>
        <taxon>Eukaryota</taxon>
        <taxon>Sar</taxon>
        <taxon>Alveolata</taxon>
        <taxon>Dinophyceae</taxon>
        <taxon>Suessiales</taxon>
        <taxon>Symbiodiniaceae</taxon>
        <taxon>Durusdinium</taxon>
    </lineage>
</organism>
<feature type="compositionally biased region" description="Acidic residues" evidence="1">
    <location>
        <begin position="1292"/>
        <end position="1341"/>
    </location>
</feature>
<dbReference type="EMBL" id="CAXAMM010001336">
    <property type="protein sequence ID" value="CAK8991529.1"/>
    <property type="molecule type" value="Genomic_DNA"/>
</dbReference>
<evidence type="ECO:0000313" key="3">
    <source>
        <dbReference type="EMBL" id="CAK8991529.1"/>
    </source>
</evidence>